<accession>A0ABN3U9X7</accession>
<proteinExistence type="predicted"/>
<gene>
    <name evidence="6" type="ORF">GCM10010439_32210</name>
</gene>
<dbReference type="Pfam" id="PF00196">
    <property type="entry name" value="GerE"/>
    <property type="match status" value="1"/>
</dbReference>
<dbReference type="CDD" id="cd06170">
    <property type="entry name" value="LuxR_C_like"/>
    <property type="match status" value="1"/>
</dbReference>
<protein>
    <submittedName>
        <fullName evidence="6">Response regulator transcription factor</fullName>
    </submittedName>
</protein>
<feature type="domain" description="HTH luxR-type" evidence="4">
    <location>
        <begin position="138"/>
        <end position="203"/>
    </location>
</feature>
<dbReference type="PROSITE" id="PS50110">
    <property type="entry name" value="RESPONSE_REGULATORY"/>
    <property type="match status" value="1"/>
</dbReference>
<dbReference type="InterPro" id="IPR058245">
    <property type="entry name" value="NreC/VraR/RcsB-like_REC"/>
</dbReference>
<sequence>MAVRVVVVDDHTLCRFGLTRLIGENSDLELVATAASVPEALERAGTYHPDVVVTAISLPDGDGLELTRKLRSLDERLGVVVLGEAGASVPLFRAMEAGASAFVSVAAPVSQVVTAIRHAAVAPGSFTADGLAEALEHRRRGRDLLTPRERETLRLLMQGLPIAKIGHYMNLSPHTAKTYTARIYDKLGVTNRTQAVMTALRMGLVSDEPAGTRPVECRAARRR</sequence>
<dbReference type="Gene3D" id="3.40.50.2300">
    <property type="match status" value="1"/>
</dbReference>
<keyword evidence="2" id="KW-0238">DNA-binding</keyword>
<feature type="domain" description="Response regulatory" evidence="5">
    <location>
        <begin position="4"/>
        <end position="120"/>
    </location>
</feature>
<comment type="caution">
    <text evidence="3">Lacks conserved residue(s) required for the propagation of feature annotation.</text>
</comment>
<dbReference type="SMART" id="SM00421">
    <property type="entry name" value="HTH_LUXR"/>
    <property type="match status" value="1"/>
</dbReference>
<evidence type="ECO:0000256" key="2">
    <source>
        <dbReference type="ARBA" id="ARBA00023125"/>
    </source>
</evidence>
<keyword evidence="1" id="KW-0597">Phosphoprotein</keyword>
<evidence type="ECO:0000313" key="7">
    <source>
        <dbReference type="Proteomes" id="UP001501842"/>
    </source>
</evidence>
<evidence type="ECO:0000259" key="4">
    <source>
        <dbReference type="PROSITE" id="PS50043"/>
    </source>
</evidence>
<dbReference type="EMBL" id="BAAATZ010000012">
    <property type="protein sequence ID" value="GAA2727120.1"/>
    <property type="molecule type" value="Genomic_DNA"/>
</dbReference>
<dbReference type="CDD" id="cd17535">
    <property type="entry name" value="REC_NarL-like"/>
    <property type="match status" value="1"/>
</dbReference>
<dbReference type="InterPro" id="IPR001789">
    <property type="entry name" value="Sig_transdc_resp-reg_receiver"/>
</dbReference>
<dbReference type="Pfam" id="PF00072">
    <property type="entry name" value="Response_reg"/>
    <property type="match status" value="1"/>
</dbReference>
<keyword evidence="7" id="KW-1185">Reference proteome</keyword>
<dbReference type="PANTHER" id="PTHR43214:SF42">
    <property type="entry name" value="TRANSCRIPTIONAL REGULATORY PROTEIN DESR"/>
    <property type="match status" value="1"/>
</dbReference>
<dbReference type="SUPFAM" id="SSF46894">
    <property type="entry name" value="C-terminal effector domain of the bipartite response regulators"/>
    <property type="match status" value="1"/>
</dbReference>
<comment type="caution">
    <text evidence="6">The sequence shown here is derived from an EMBL/GenBank/DDBJ whole genome shotgun (WGS) entry which is preliminary data.</text>
</comment>
<evidence type="ECO:0000313" key="6">
    <source>
        <dbReference type="EMBL" id="GAA2727120.1"/>
    </source>
</evidence>
<dbReference type="RefSeq" id="WP_344451200.1">
    <property type="nucleotide sequence ID" value="NZ_BAAATZ010000012.1"/>
</dbReference>
<dbReference type="InterPro" id="IPR016032">
    <property type="entry name" value="Sig_transdc_resp-reg_C-effctor"/>
</dbReference>
<organism evidence="6 7">
    <name type="scientific">Actinocorallia aurantiaca</name>
    <dbReference type="NCBI Taxonomy" id="46204"/>
    <lineage>
        <taxon>Bacteria</taxon>
        <taxon>Bacillati</taxon>
        <taxon>Actinomycetota</taxon>
        <taxon>Actinomycetes</taxon>
        <taxon>Streptosporangiales</taxon>
        <taxon>Thermomonosporaceae</taxon>
        <taxon>Actinocorallia</taxon>
    </lineage>
</organism>
<name>A0ABN3U9X7_9ACTN</name>
<evidence type="ECO:0000256" key="3">
    <source>
        <dbReference type="PROSITE-ProRule" id="PRU00169"/>
    </source>
</evidence>
<dbReference type="InterPro" id="IPR011006">
    <property type="entry name" value="CheY-like_superfamily"/>
</dbReference>
<evidence type="ECO:0000259" key="5">
    <source>
        <dbReference type="PROSITE" id="PS50110"/>
    </source>
</evidence>
<dbReference type="PROSITE" id="PS50043">
    <property type="entry name" value="HTH_LUXR_2"/>
    <property type="match status" value="1"/>
</dbReference>
<dbReference type="InterPro" id="IPR000792">
    <property type="entry name" value="Tscrpt_reg_LuxR_C"/>
</dbReference>
<evidence type="ECO:0000256" key="1">
    <source>
        <dbReference type="ARBA" id="ARBA00022553"/>
    </source>
</evidence>
<dbReference type="PANTHER" id="PTHR43214">
    <property type="entry name" value="TWO-COMPONENT RESPONSE REGULATOR"/>
    <property type="match status" value="1"/>
</dbReference>
<reference evidence="6 7" key="1">
    <citation type="journal article" date="2019" name="Int. J. Syst. Evol. Microbiol.">
        <title>The Global Catalogue of Microorganisms (GCM) 10K type strain sequencing project: providing services to taxonomists for standard genome sequencing and annotation.</title>
        <authorList>
            <consortium name="The Broad Institute Genomics Platform"/>
            <consortium name="The Broad Institute Genome Sequencing Center for Infectious Disease"/>
            <person name="Wu L."/>
            <person name="Ma J."/>
        </authorList>
    </citation>
    <scope>NUCLEOTIDE SEQUENCE [LARGE SCALE GENOMIC DNA]</scope>
    <source>
        <strain evidence="6 7">JCM 8201</strain>
    </source>
</reference>
<dbReference type="PRINTS" id="PR00038">
    <property type="entry name" value="HTHLUXR"/>
</dbReference>
<dbReference type="SUPFAM" id="SSF52172">
    <property type="entry name" value="CheY-like"/>
    <property type="match status" value="1"/>
</dbReference>
<dbReference type="SMART" id="SM00448">
    <property type="entry name" value="REC"/>
    <property type="match status" value="1"/>
</dbReference>
<dbReference type="Proteomes" id="UP001501842">
    <property type="component" value="Unassembled WGS sequence"/>
</dbReference>
<dbReference type="InterPro" id="IPR039420">
    <property type="entry name" value="WalR-like"/>
</dbReference>